<proteinExistence type="predicted"/>
<dbReference type="InterPro" id="IPR025325">
    <property type="entry name" value="DUF4231"/>
</dbReference>
<keyword evidence="1" id="KW-1133">Transmembrane helix</keyword>
<dbReference type="Proteomes" id="UP001141166">
    <property type="component" value="Unassembled WGS sequence"/>
</dbReference>
<name>A0A1S8KJ13_ENTFC</name>
<accession>A0A1S8KJ13</accession>
<dbReference type="AlphaFoldDB" id="A0A1S8KJ13"/>
<dbReference type="EMBL" id="JAMWMK010000049">
    <property type="protein sequence ID" value="MDC4249132.1"/>
    <property type="molecule type" value="Genomic_DNA"/>
</dbReference>
<evidence type="ECO:0000313" key="5">
    <source>
        <dbReference type="EMBL" id="OOL79680.1"/>
    </source>
</evidence>
<reference evidence="4" key="4">
    <citation type="submission" date="2023-03" db="EMBL/GenBank/DDBJ databases">
        <authorList>
            <person name="Shen W."/>
            <person name="Cai J."/>
        </authorList>
    </citation>
    <scope>NUCLEOTIDE SEQUENCE</scope>
    <source>
        <strain evidence="4">B1010-2</strain>
    </source>
</reference>
<gene>
    <name evidence="5" type="ORF">B1P95_15310</name>
    <name evidence="2" type="ORF">KYX88_04710</name>
    <name evidence="3" type="ORF">M3X98_14165</name>
    <name evidence="4" type="ORF">P6Z85_08585</name>
</gene>
<dbReference type="Proteomes" id="UP001260956">
    <property type="component" value="Unassembled WGS sequence"/>
</dbReference>
<keyword evidence="1" id="KW-0812">Transmembrane</keyword>
<dbReference type="EMBL" id="MVGJ01000207">
    <property type="protein sequence ID" value="OOL79680.1"/>
    <property type="molecule type" value="Genomic_DNA"/>
</dbReference>
<keyword evidence="1" id="KW-0472">Membrane</keyword>
<dbReference type="GeneID" id="66454687"/>
<dbReference type="Pfam" id="PF14015">
    <property type="entry name" value="DUF4231"/>
    <property type="match status" value="1"/>
</dbReference>
<protein>
    <submittedName>
        <fullName evidence="2">DUF4231 domain-containing protein</fullName>
    </submittedName>
</protein>
<dbReference type="EMBL" id="JAIFOC010000032">
    <property type="protein sequence ID" value="MBX4222146.1"/>
    <property type="molecule type" value="Genomic_DNA"/>
</dbReference>
<dbReference type="Proteomes" id="UP000191171">
    <property type="component" value="Unassembled WGS sequence"/>
</dbReference>
<evidence type="ECO:0000313" key="4">
    <source>
        <dbReference type="EMBL" id="MDT2370210.1"/>
    </source>
</evidence>
<evidence type="ECO:0000313" key="3">
    <source>
        <dbReference type="EMBL" id="MDC4249132.1"/>
    </source>
</evidence>
<sequence length="143" mass="16281">MIGEKMMDQKAFIESIDSTIDRLKKEIRFYNRVIGIGNIIKIVLSASIPILIDQASEHRSLLLIVSIASAIITIIQSGMSAFNYQDKVQTSTELLMKIEKEKLLYITKTSPYNKTDEENFHLIVTTLQTELNDIISDFNQVNN</sequence>
<reference evidence="5 6" key="1">
    <citation type="submission" date="2017-02" db="EMBL/GenBank/DDBJ databases">
        <title>Clonality and virulence of isolates of VRE in Hematopoietic Stem Cell Transplanted (HSCT) patients.</title>
        <authorList>
            <person name="Marchi A.P."/>
            <person name="Martins R.C."/>
            <person name="Marie S.K."/>
            <person name="Levin A.S."/>
            <person name="Costa S.F."/>
        </authorList>
    </citation>
    <scope>NUCLEOTIDE SEQUENCE [LARGE SCALE GENOMIC DNA]</scope>
    <source>
        <strain evidence="5 6">LIM1759</strain>
    </source>
</reference>
<dbReference type="RefSeq" id="WP_002305693.1">
    <property type="nucleotide sequence ID" value="NZ_AP024837.1"/>
</dbReference>
<evidence type="ECO:0000313" key="2">
    <source>
        <dbReference type="EMBL" id="MBX4222146.1"/>
    </source>
</evidence>
<comment type="caution">
    <text evidence="5">The sequence shown here is derived from an EMBL/GenBank/DDBJ whole genome shotgun (WGS) entry which is preliminary data.</text>
</comment>
<reference evidence="2" key="2">
    <citation type="journal article" date="2022" name="J. Anim. Sci.">
        <title>Whole genome sequence analyses-based assessment of virulence potential and antimicrobial susceptibilities and resistance of Enterococcus faecium strains isolated from commercial swine and cattle probiotic products.</title>
        <authorList>
            <person name="Shridhar P.B."/>
            <person name="Amachawadi R.G."/>
            <person name="Tokach M."/>
            <person name="Patel I."/>
            <person name="Gangiredla J."/>
            <person name="Mammel M."/>
            <person name="Nagaraja T.G."/>
        </authorList>
    </citation>
    <scope>NUCLEOTIDE SEQUENCE</scope>
    <source>
        <strain evidence="2">EF215</strain>
    </source>
</reference>
<dbReference type="EMBL" id="JARPTX010000025">
    <property type="protein sequence ID" value="MDT2370210.1"/>
    <property type="molecule type" value="Genomic_DNA"/>
</dbReference>
<organism evidence="5 6">
    <name type="scientific">Enterococcus faecium</name>
    <name type="common">Streptococcus faecium</name>
    <dbReference type="NCBI Taxonomy" id="1352"/>
    <lineage>
        <taxon>Bacteria</taxon>
        <taxon>Bacillati</taxon>
        <taxon>Bacillota</taxon>
        <taxon>Bacilli</taxon>
        <taxon>Lactobacillales</taxon>
        <taxon>Enterococcaceae</taxon>
        <taxon>Enterococcus</taxon>
    </lineage>
</organism>
<feature type="transmembrane region" description="Helical" evidence="1">
    <location>
        <begin position="58"/>
        <end position="75"/>
    </location>
</feature>
<reference evidence="3" key="3">
    <citation type="submission" date="2022-05" db="EMBL/GenBank/DDBJ databases">
        <title>Draft genome sequences of Clostridium perfringens strains isolated from Peru.</title>
        <authorList>
            <person name="Hurtado R."/>
            <person name="Lima L."/>
            <person name="Sousa T."/>
            <person name="Jaiswal A.K."/>
            <person name="Tiwari S."/>
            <person name="Maturrano L."/>
            <person name="Brenig B."/>
            <person name="Azevedo V."/>
        </authorList>
    </citation>
    <scope>NUCLEOTIDE SEQUENCE</scope>
    <source>
        <strain evidence="3">CP4</strain>
    </source>
</reference>
<dbReference type="Proteomes" id="UP001139644">
    <property type="component" value="Unassembled WGS sequence"/>
</dbReference>
<dbReference type="NCBIfam" id="NF033634">
    <property type="entry name" value="SLATT_1"/>
    <property type="match status" value="1"/>
</dbReference>
<evidence type="ECO:0000256" key="1">
    <source>
        <dbReference type="SAM" id="Phobius"/>
    </source>
</evidence>
<evidence type="ECO:0000313" key="6">
    <source>
        <dbReference type="Proteomes" id="UP000191171"/>
    </source>
</evidence>
<feature type="transmembrane region" description="Helical" evidence="1">
    <location>
        <begin position="29"/>
        <end position="52"/>
    </location>
</feature>